<dbReference type="Proteomes" id="UP000663832">
    <property type="component" value="Unassembled WGS sequence"/>
</dbReference>
<organism evidence="3 4">
    <name type="scientific">Adineta steineri</name>
    <dbReference type="NCBI Taxonomy" id="433720"/>
    <lineage>
        <taxon>Eukaryota</taxon>
        <taxon>Metazoa</taxon>
        <taxon>Spiralia</taxon>
        <taxon>Gnathifera</taxon>
        <taxon>Rotifera</taxon>
        <taxon>Eurotatoria</taxon>
        <taxon>Bdelloidea</taxon>
        <taxon>Adinetida</taxon>
        <taxon>Adinetidae</taxon>
        <taxon>Adineta</taxon>
    </lineage>
</organism>
<name>A0A816DIR5_9BILA</name>
<feature type="region of interest" description="Disordered" evidence="1">
    <location>
        <begin position="1"/>
        <end position="26"/>
    </location>
</feature>
<accession>A0A816DIR5</accession>
<dbReference type="OrthoDB" id="3249161at2759"/>
<evidence type="ECO:0000313" key="2">
    <source>
        <dbReference type="EMBL" id="CAF1469215.1"/>
    </source>
</evidence>
<sequence length="89" mass="10613">MALFNQDWDSIGGADDETQDDNQQGRPWYYSSWNRKNKNTSDFNHIYILYKSAQLSAERIIQLETLSNEDTFKKITMIYLVQHNRKIIH</sequence>
<evidence type="ECO:0000256" key="1">
    <source>
        <dbReference type="SAM" id="MobiDB-lite"/>
    </source>
</evidence>
<evidence type="ECO:0000313" key="3">
    <source>
        <dbReference type="EMBL" id="CAF1635298.1"/>
    </source>
</evidence>
<dbReference type="EMBL" id="CAJNOI010002310">
    <property type="protein sequence ID" value="CAF1469215.1"/>
    <property type="molecule type" value="Genomic_DNA"/>
</dbReference>
<protein>
    <submittedName>
        <fullName evidence="3">Uncharacterized protein</fullName>
    </submittedName>
</protein>
<dbReference type="EMBL" id="CAJNOM010002627">
    <property type="protein sequence ID" value="CAF1635298.1"/>
    <property type="molecule type" value="Genomic_DNA"/>
</dbReference>
<keyword evidence="4" id="KW-1185">Reference proteome</keyword>
<proteinExistence type="predicted"/>
<evidence type="ECO:0000313" key="4">
    <source>
        <dbReference type="Proteomes" id="UP000663832"/>
    </source>
</evidence>
<gene>
    <name evidence="2" type="ORF">BJG266_LOCUS41428</name>
    <name evidence="3" type="ORF">QVE165_LOCUS58292</name>
</gene>
<dbReference type="AlphaFoldDB" id="A0A816DIR5"/>
<dbReference type="Proteomes" id="UP000663877">
    <property type="component" value="Unassembled WGS sequence"/>
</dbReference>
<reference evidence="3" key="1">
    <citation type="submission" date="2021-02" db="EMBL/GenBank/DDBJ databases">
        <authorList>
            <person name="Nowell W R."/>
        </authorList>
    </citation>
    <scope>NUCLEOTIDE SEQUENCE</scope>
</reference>
<comment type="caution">
    <text evidence="3">The sequence shown here is derived from an EMBL/GenBank/DDBJ whole genome shotgun (WGS) entry which is preliminary data.</text>
</comment>